<dbReference type="InterPro" id="IPR000860">
    <property type="entry name" value="HemC"/>
</dbReference>
<dbReference type="InterPro" id="IPR022417">
    <property type="entry name" value="Porphobilin_deaminase_N"/>
</dbReference>
<dbReference type="EC" id="2.5.1.61" evidence="6"/>
<keyword evidence="3 6" id="KW-0808">Transferase</keyword>
<comment type="miscellaneous">
    <text evidence="6">The porphobilinogen subunits are added to the dipyrromethane group.</text>
</comment>
<comment type="caution">
    <text evidence="9">The sequence shown here is derived from an EMBL/GenBank/DDBJ whole genome shotgun (WGS) entry which is preliminary data.</text>
</comment>
<comment type="cofactor">
    <cofactor evidence="6">
        <name>dipyrromethane</name>
        <dbReference type="ChEBI" id="CHEBI:60342"/>
    </cofactor>
    <text evidence="6">Binds 1 dipyrromethane group covalently.</text>
</comment>
<keyword evidence="4 6" id="KW-0627">Porphyrin biosynthesis</keyword>
<dbReference type="Proteomes" id="UP001301012">
    <property type="component" value="Unassembled WGS sequence"/>
</dbReference>
<accession>A0ABT7EEB9</accession>
<dbReference type="Gene3D" id="3.40.190.10">
    <property type="entry name" value="Periplasmic binding protein-like II"/>
    <property type="match status" value="2"/>
</dbReference>
<keyword evidence="10" id="KW-1185">Reference proteome</keyword>
<protein>
    <recommendedName>
        <fullName evidence="6">Porphobilinogen deaminase</fullName>
        <shortName evidence="6">PBG</shortName>
        <ecNumber evidence="6">2.5.1.61</ecNumber>
    </recommendedName>
    <alternativeName>
        <fullName evidence="6">Hydroxymethylbilane synthase</fullName>
        <shortName evidence="6">HMBS</shortName>
    </alternativeName>
    <alternativeName>
        <fullName evidence="6">Pre-uroporphyrinogen synthase</fullName>
    </alternativeName>
</protein>
<dbReference type="SUPFAM" id="SSF54782">
    <property type="entry name" value="Porphobilinogen deaminase (hydroxymethylbilane synthase), C-terminal domain"/>
    <property type="match status" value="1"/>
</dbReference>
<dbReference type="SUPFAM" id="SSF53850">
    <property type="entry name" value="Periplasmic binding protein-like II"/>
    <property type="match status" value="1"/>
</dbReference>
<evidence type="ECO:0000259" key="7">
    <source>
        <dbReference type="Pfam" id="PF01379"/>
    </source>
</evidence>
<dbReference type="Pfam" id="PF03900">
    <property type="entry name" value="Porphobil_deamC"/>
    <property type="match status" value="1"/>
</dbReference>
<comment type="similarity">
    <text evidence="2 6">Belongs to the HMBS family.</text>
</comment>
<dbReference type="PROSITE" id="PS00533">
    <property type="entry name" value="PORPHOBILINOGEN_DEAM"/>
    <property type="match status" value="1"/>
</dbReference>
<evidence type="ECO:0000256" key="2">
    <source>
        <dbReference type="ARBA" id="ARBA00005638"/>
    </source>
</evidence>
<feature type="modified residue" description="S-(dipyrrolylmethanemethyl)cysteine" evidence="6">
    <location>
        <position position="240"/>
    </location>
</feature>
<feature type="domain" description="Porphobilinogen deaminase C-terminal" evidence="8">
    <location>
        <begin position="225"/>
        <end position="293"/>
    </location>
</feature>
<evidence type="ECO:0000256" key="4">
    <source>
        <dbReference type="ARBA" id="ARBA00023244"/>
    </source>
</evidence>
<dbReference type="PANTHER" id="PTHR11557">
    <property type="entry name" value="PORPHOBILINOGEN DEAMINASE"/>
    <property type="match status" value="1"/>
</dbReference>
<evidence type="ECO:0000313" key="9">
    <source>
        <dbReference type="EMBL" id="MDK2565027.1"/>
    </source>
</evidence>
<dbReference type="Pfam" id="PF01379">
    <property type="entry name" value="Porphobil_deam"/>
    <property type="match status" value="1"/>
</dbReference>
<proteinExistence type="inferred from homology"/>
<gene>
    <name evidence="6 9" type="primary">hemC</name>
    <name evidence="9" type="ORF">QOZ84_15950</name>
</gene>
<comment type="subunit">
    <text evidence="6">Monomer.</text>
</comment>
<dbReference type="PANTHER" id="PTHR11557:SF0">
    <property type="entry name" value="PORPHOBILINOGEN DEAMINASE"/>
    <property type="match status" value="1"/>
</dbReference>
<dbReference type="EMBL" id="JASKYM010000015">
    <property type="protein sequence ID" value="MDK2565027.1"/>
    <property type="molecule type" value="Genomic_DNA"/>
</dbReference>
<evidence type="ECO:0000313" key="10">
    <source>
        <dbReference type="Proteomes" id="UP001301012"/>
    </source>
</evidence>
<dbReference type="GO" id="GO:0004418">
    <property type="term" value="F:hydroxymethylbilane synthase activity"/>
    <property type="evidence" value="ECO:0007669"/>
    <property type="project" value="UniProtKB-EC"/>
</dbReference>
<evidence type="ECO:0000256" key="1">
    <source>
        <dbReference type="ARBA" id="ARBA00002869"/>
    </source>
</evidence>
<dbReference type="PRINTS" id="PR00151">
    <property type="entry name" value="PORPHBDMNASE"/>
</dbReference>
<evidence type="ECO:0000256" key="6">
    <source>
        <dbReference type="HAMAP-Rule" id="MF_00260"/>
    </source>
</evidence>
<comment type="function">
    <text evidence="1 6">Tetrapolymerization of the monopyrrole PBG into the hydroxymethylbilane pre-uroporphyrinogen in several discrete steps.</text>
</comment>
<evidence type="ECO:0000256" key="3">
    <source>
        <dbReference type="ARBA" id="ARBA00022679"/>
    </source>
</evidence>
<evidence type="ECO:0000259" key="8">
    <source>
        <dbReference type="Pfam" id="PF03900"/>
    </source>
</evidence>
<dbReference type="PIRSF" id="PIRSF001438">
    <property type="entry name" value="4pyrrol_synth_OHMeBilane_synth"/>
    <property type="match status" value="1"/>
</dbReference>
<dbReference type="RefSeq" id="WP_284133891.1">
    <property type="nucleotide sequence ID" value="NZ_JASKYM010000015.1"/>
</dbReference>
<dbReference type="InterPro" id="IPR036803">
    <property type="entry name" value="Porphobilinogen_deaminase_C_sf"/>
</dbReference>
<organism evidence="9 10">
    <name type="scientific">Romboutsia sedimentorum</name>
    <dbReference type="NCBI Taxonomy" id="1368474"/>
    <lineage>
        <taxon>Bacteria</taxon>
        <taxon>Bacillati</taxon>
        <taxon>Bacillota</taxon>
        <taxon>Clostridia</taxon>
        <taxon>Peptostreptococcales</taxon>
        <taxon>Peptostreptococcaceae</taxon>
        <taxon>Romboutsia</taxon>
    </lineage>
</organism>
<dbReference type="NCBIfam" id="TIGR00212">
    <property type="entry name" value="hemC"/>
    <property type="match status" value="1"/>
</dbReference>
<dbReference type="InterPro" id="IPR022419">
    <property type="entry name" value="Porphobilin_deaminase_cofac_BS"/>
</dbReference>
<comment type="catalytic activity">
    <reaction evidence="5 6">
        <text>4 porphobilinogen + H2O = hydroxymethylbilane + 4 NH4(+)</text>
        <dbReference type="Rhea" id="RHEA:13185"/>
        <dbReference type="ChEBI" id="CHEBI:15377"/>
        <dbReference type="ChEBI" id="CHEBI:28938"/>
        <dbReference type="ChEBI" id="CHEBI:57845"/>
        <dbReference type="ChEBI" id="CHEBI:58126"/>
        <dbReference type="EC" id="2.5.1.61"/>
    </reaction>
</comment>
<name>A0ABT7EEB9_9FIRM</name>
<reference evidence="9 10" key="1">
    <citation type="submission" date="2023-05" db="EMBL/GenBank/DDBJ databases">
        <title>Rombocin, a short stable natural nisin variant, displays selective antimicrobial activity against Listeria monocytogenes and employs dual mode of action to kill target bacterial strains.</title>
        <authorList>
            <person name="Wambui J."/>
            <person name="Stephan R."/>
            <person name="Kuipers O.P."/>
        </authorList>
    </citation>
    <scope>NUCLEOTIDE SEQUENCE [LARGE SCALE GENOMIC DNA]</scope>
    <source>
        <strain evidence="9 10">RC002</strain>
    </source>
</reference>
<dbReference type="HAMAP" id="MF_00260">
    <property type="entry name" value="Porphobil_deam"/>
    <property type="match status" value="1"/>
</dbReference>
<dbReference type="InterPro" id="IPR022418">
    <property type="entry name" value="Porphobilinogen_deaminase_C"/>
</dbReference>
<dbReference type="CDD" id="cd13646">
    <property type="entry name" value="PBP2_EcHMBS_like"/>
    <property type="match status" value="1"/>
</dbReference>
<sequence length="333" mass="37039">MKIVVGTRGSKLAVTQTNWVIDKLKKNHPSIEFEVKIIKTKGDLIQNVSLDKIGDKGLFVKEIEQQLIDGKIDVAIHSMKDMPSSLPDNLKFAGVPKREDPRDVLILREGYNNLEDLPQGAIIGTGSKRRKYQLLNHRPDLNIVSIRGNVDTRIKKIKDENLDGVILAAAGILRVGLEHKISCYLSPDIMIPAPAQGALAIEIRKDNIEVEEVINSLRDEITEIEVAAERGFLDGVNGSCHIPMGAYCQIEEDKLNLTGLFGDEEGNVLIIKSIQGDINSPRDLGIRLANIILKEYDSFEDQIAADIEILDQDSNYDEISSKLVLKEYDSYEG</sequence>
<feature type="domain" description="Porphobilinogen deaminase N-terminal" evidence="7">
    <location>
        <begin position="3"/>
        <end position="211"/>
    </location>
</feature>
<dbReference type="Gene3D" id="3.30.160.40">
    <property type="entry name" value="Porphobilinogen deaminase, C-terminal domain"/>
    <property type="match status" value="1"/>
</dbReference>
<evidence type="ECO:0000256" key="5">
    <source>
        <dbReference type="ARBA" id="ARBA00048169"/>
    </source>
</evidence>